<dbReference type="Proteomes" id="UP000252085">
    <property type="component" value="Unassembled WGS sequence"/>
</dbReference>
<evidence type="ECO:0000313" key="1">
    <source>
        <dbReference type="EMBL" id="RCJ34595.1"/>
    </source>
</evidence>
<dbReference type="AlphaFoldDB" id="A0A367RDT9"/>
<comment type="caution">
    <text evidence="1">The sequence shown here is derived from an EMBL/GenBank/DDBJ whole genome shotgun (WGS) entry which is preliminary data.</text>
</comment>
<sequence length="59" mass="6563">MNQETDIEKLLRLQDESYQELKLALGLEGKSQIELLAISLALTKLATEARELAGHKPLS</sequence>
<organism evidence="1 2">
    <name type="scientific">Nostoc punctiforme NIES-2108</name>
    <dbReference type="NCBI Taxonomy" id="1356359"/>
    <lineage>
        <taxon>Bacteria</taxon>
        <taxon>Bacillati</taxon>
        <taxon>Cyanobacteriota</taxon>
        <taxon>Cyanophyceae</taxon>
        <taxon>Nostocales</taxon>
        <taxon>Nostocaceae</taxon>
        <taxon>Nostoc</taxon>
    </lineage>
</organism>
<proteinExistence type="predicted"/>
<reference evidence="2" key="1">
    <citation type="submission" date="2016-04" db="EMBL/GenBank/DDBJ databases">
        <authorList>
            <person name="Tabuchi Yagui T.R."/>
        </authorList>
    </citation>
    <scope>NUCLEOTIDE SEQUENCE [LARGE SCALE GENOMIC DNA]</scope>
</reference>
<dbReference type="EMBL" id="LXQE01000155">
    <property type="protein sequence ID" value="RCJ34595.1"/>
    <property type="molecule type" value="Genomic_DNA"/>
</dbReference>
<evidence type="ECO:0000313" key="2">
    <source>
        <dbReference type="Proteomes" id="UP000252085"/>
    </source>
</evidence>
<protein>
    <submittedName>
        <fullName evidence="1">Uncharacterized protein</fullName>
    </submittedName>
</protein>
<name>A0A367RDT9_NOSPU</name>
<accession>A0A367RDT9</accession>
<gene>
    <name evidence="1" type="ORF">A6769_21955</name>
</gene>